<dbReference type="EMBL" id="JAGSOG010000009">
    <property type="protein sequence ID" value="MBR7832327.1"/>
    <property type="molecule type" value="Genomic_DNA"/>
</dbReference>
<evidence type="ECO:0000313" key="3">
    <source>
        <dbReference type="Proteomes" id="UP000675781"/>
    </source>
</evidence>
<dbReference type="GO" id="GO:0016020">
    <property type="term" value="C:membrane"/>
    <property type="evidence" value="ECO:0007669"/>
    <property type="project" value="InterPro"/>
</dbReference>
<keyword evidence="3" id="KW-1185">Reference proteome</keyword>
<keyword evidence="1" id="KW-0472">Membrane</keyword>
<dbReference type="InterPro" id="IPR043130">
    <property type="entry name" value="CDP-OH_PTrfase_TM_dom"/>
</dbReference>
<dbReference type="Pfam" id="PF01066">
    <property type="entry name" value="CDP-OH_P_transf"/>
    <property type="match status" value="1"/>
</dbReference>
<feature type="transmembrane region" description="Helical" evidence="1">
    <location>
        <begin position="196"/>
        <end position="215"/>
    </location>
</feature>
<keyword evidence="1" id="KW-1133">Transmembrane helix</keyword>
<feature type="transmembrane region" description="Helical" evidence="1">
    <location>
        <begin position="227"/>
        <end position="249"/>
    </location>
</feature>
<dbReference type="Gene3D" id="1.20.120.1760">
    <property type="match status" value="1"/>
</dbReference>
<evidence type="ECO:0000313" key="2">
    <source>
        <dbReference type="EMBL" id="MBR7832327.1"/>
    </source>
</evidence>
<name>A0A941EKR8_9ACTN</name>
<dbReference type="InterPro" id="IPR000462">
    <property type="entry name" value="CDP-OH_P_trans"/>
</dbReference>
<sequence length="255" mass="27346">MSLPTLDELRAVVQPPEKMQRRNGEHWAGRLYMRRISLRTTRVLVNSPITANGYTYLMIVAGVLAGPALLVPGITGAILGALFVQLYLLLDCVDGELARWRRQTSIVGVYLDRIGAYMAEAAFLVGLGFRASHLHADGWAVLGLATAVCVLLIKSESDLVDVARARAGLAAATEGSVTPRAAGAAKLRSLAQIFKIHRLIVGIESSLLVLLAGIADLFTHGQPFTRAAVVVLFVIAAVMVVLHFVSIVLSSRLKS</sequence>
<gene>
    <name evidence="2" type="ORF">KDL01_03605</name>
</gene>
<proteinExistence type="predicted"/>
<evidence type="ECO:0000256" key="1">
    <source>
        <dbReference type="SAM" id="Phobius"/>
    </source>
</evidence>
<comment type="caution">
    <text evidence="2">The sequence shown here is derived from an EMBL/GenBank/DDBJ whole genome shotgun (WGS) entry which is preliminary data.</text>
</comment>
<protein>
    <submittedName>
        <fullName evidence="2">CDP-alcohol phosphatidyltransferase family protein</fullName>
    </submittedName>
</protein>
<feature type="transmembrane region" description="Helical" evidence="1">
    <location>
        <begin position="70"/>
        <end position="90"/>
    </location>
</feature>
<feature type="transmembrane region" description="Helical" evidence="1">
    <location>
        <begin position="43"/>
        <end position="64"/>
    </location>
</feature>
<dbReference type="Proteomes" id="UP000675781">
    <property type="component" value="Unassembled WGS sequence"/>
</dbReference>
<organism evidence="2 3">
    <name type="scientific">Actinospica durhamensis</name>
    <dbReference type="NCBI Taxonomy" id="1508375"/>
    <lineage>
        <taxon>Bacteria</taxon>
        <taxon>Bacillati</taxon>
        <taxon>Actinomycetota</taxon>
        <taxon>Actinomycetes</taxon>
        <taxon>Catenulisporales</taxon>
        <taxon>Actinospicaceae</taxon>
        <taxon>Actinospica</taxon>
    </lineage>
</organism>
<dbReference type="GO" id="GO:0008654">
    <property type="term" value="P:phospholipid biosynthetic process"/>
    <property type="evidence" value="ECO:0007669"/>
    <property type="project" value="InterPro"/>
</dbReference>
<dbReference type="GO" id="GO:0016780">
    <property type="term" value="F:phosphotransferase activity, for other substituted phosphate groups"/>
    <property type="evidence" value="ECO:0007669"/>
    <property type="project" value="InterPro"/>
</dbReference>
<dbReference type="AlphaFoldDB" id="A0A941EKR8"/>
<keyword evidence="1" id="KW-0812">Transmembrane</keyword>
<reference evidence="2" key="1">
    <citation type="submission" date="2021-04" db="EMBL/GenBank/DDBJ databases">
        <title>Genome based classification of Actinospica acidithermotolerans sp. nov., an actinobacterium isolated from an Indonesian hot spring.</title>
        <authorList>
            <person name="Kusuma A.B."/>
            <person name="Putra K.E."/>
            <person name="Nafisah S."/>
            <person name="Loh J."/>
            <person name="Nouioui I."/>
            <person name="Goodfellow M."/>
        </authorList>
    </citation>
    <scope>NUCLEOTIDE SEQUENCE</scope>
    <source>
        <strain evidence="2">CSCA 57</strain>
    </source>
</reference>
<accession>A0A941EKR8</accession>
<dbReference type="RefSeq" id="WP_212526858.1">
    <property type="nucleotide sequence ID" value="NZ_JAGSOG010000009.1"/>
</dbReference>